<proteinExistence type="predicted"/>
<name>A0A6J6G145_9ZZZZ</name>
<protein>
    <submittedName>
        <fullName evidence="1">Unannotated protein</fullName>
    </submittedName>
</protein>
<sequence length="66" mass="7563">MWPVGELPCTNLWTLEVYQNGNGFAEVTRCLPDIGVNRFVNRVCSMAQVHSSNIDPGFKYRLYRVV</sequence>
<dbReference type="EMBL" id="CAEZUE010000087">
    <property type="protein sequence ID" value="CAB4594936.1"/>
    <property type="molecule type" value="Genomic_DNA"/>
</dbReference>
<accession>A0A6J6G145</accession>
<organism evidence="1">
    <name type="scientific">freshwater metagenome</name>
    <dbReference type="NCBI Taxonomy" id="449393"/>
    <lineage>
        <taxon>unclassified sequences</taxon>
        <taxon>metagenomes</taxon>
        <taxon>ecological metagenomes</taxon>
    </lineage>
</organism>
<reference evidence="1" key="1">
    <citation type="submission" date="2020-05" db="EMBL/GenBank/DDBJ databases">
        <authorList>
            <person name="Chiriac C."/>
            <person name="Salcher M."/>
            <person name="Ghai R."/>
            <person name="Kavagutti S V."/>
        </authorList>
    </citation>
    <scope>NUCLEOTIDE SEQUENCE</scope>
</reference>
<dbReference type="AlphaFoldDB" id="A0A6J6G145"/>
<gene>
    <name evidence="1" type="ORF">UFOPK1788_00739</name>
</gene>
<evidence type="ECO:0000313" key="1">
    <source>
        <dbReference type="EMBL" id="CAB4594936.1"/>
    </source>
</evidence>